<comment type="caution">
    <text evidence="3">The sequence shown here is derived from an EMBL/GenBank/DDBJ whole genome shotgun (WGS) entry which is preliminary data.</text>
</comment>
<evidence type="ECO:0000256" key="1">
    <source>
        <dbReference type="SAM" id="SignalP"/>
    </source>
</evidence>
<dbReference type="InterPro" id="IPR054539">
    <property type="entry name" value="Beta-prop_PDH"/>
</dbReference>
<dbReference type="Pfam" id="PF22807">
    <property type="entry name" value="TrAA12"/>
    <property type="match status" value="2"/>
</dbReference>
<feature type="signal peptide" evidence="1">
    <location>
        <begin position="1"/>
        <end position="24"/>
    </location>
</feature>
<proteinExistence type="predicted"/>
<accession>A0A815HYT7</accession>
<dbReference type="InterPro" id="IPR011041">
    <property type="entry name" value="Quinoprot_gluc/sorb_DH_b-prop"/>
</dbReference>
<dbReference type="PANTHER" id="PTHR19328">
    <property type="entry name" value="HEDGEHOG-INTERACTING PROTEIN"/>
    <property type="match status" value="1"/>
</dbReference>
<keyword evidence="1" id="KW-0732">Signal</keyword>
<gene>
    <name evidence="3" type="ORF">EDS130_LOCUS33678</name>
</gene>
<dbReference type="Proteomes" id="UP000663852">
    <property type="component" value="Unassembled WGS sequence"/>
</dbReference>
<evidence type="ECO:0000313" key="4">
    <source>
        <dbReference type="Proteomes" id="UP000663852"/>
    </source>
</evidence>
<evidence type="ECO:0000259" key="2">
    <source>
        <dbReference type="Pfam" id="PF22807"/>
    </source>
</evidence>
<evidence type="ECO:0000313" key="3">
    <source>
        <dbReference type="EMBL" id="CAF1358475.1"/>
    </source>
</evidence>
<feature type="domain" description="Pyrroloquinoline quinone-dependent pyranose dehydrogenase beta-propeller" evidence="2">
    <location>
        <begin position="304"/>
        <end position="405"/>
    </location>
</feature>
<dbReference type="InterPro" id="IPR011042">
    <property type="entry name" value="6-blade_b-propeller_TolB-like"/>
</dbReference>
<sequence length="460" mass="51419">MMHFLRISYLCTLLSIFVIHQIYATNVTFNPQPIHITVADLPQPYATSSVAKGARVIPVPVDPQLYVPNGFVVKLYMSGLTNPRYLIYTPTNDILVSEPSANRISCLIDNNNDGYPDERLTFANVSNGLNSPFGMAFVNGYFYVGNRDATRRYVWTNGSRSISGTGEVVVTYPQNGHSTRTVVVSPTNDQLLVSIGSASNVDVEALPRASIQQAHLNGSNQTTYAHGLRNPVGLAFHPVTNDLYVTCQERDELGDDLVPDYFTRVQPNDFYGWPFSYLSPNLTDPRRRLANGTSERPDLVVLTKTPDILFQAHSAVLDMRFYTGSQFPARYRNGAFAALHGSWNRNSGTGYKLVFIPFHNETHRPLGYYEDFVRGFLTNPSGPDTFGRPVGLLVLHDGSLLFTEDGVLHSDAVILRYAFERDKIDFKPRLRAICEVNCVGTRLSCVWRLHGNCQTFLSML</sequence>
<dbReference type="OrthoDB" id="9972746at2759"/>
<feature type="domain" description="Pyrroloquinoline quinone-dependent pyranose dehydrogenase beta-propeller" evidence="2">
    <location>
        <begin position="67"/>
        <end position="253"/>
    </location>
</feature>
<feature type="chain" id="PRO_5032906859" description="Pyrroloquinoline quinone-dependent pyranose dehydrogenase beta-propeller domain-containing protein" evidence="1">
    <location>
        <begin position="25"/>
        <end position="460"/>
    </location>
</feature>
<dbReference type="PANTHER" id="PTHR19328:SF55">
    <property type="entry name" value="BLR6566 PROTEIN"/>
    <property type="match status" value="1"/>
</dbReference>
<protein>
    <recommendedName>
        <fullName evidence="2">Pyrroloquinoline quinone-dependent pyranose dehydrogenase beta-propeller domain-containing protein</fullName>
    </recommendedName>
</protein>
<dbReference type="AlphaFoldDB" id="A0A815HYT7"/>
<reference evidence="3" key="1">
    <citation type="submission" date="2021-02" db="EMBL/GenBank/DDBJ databases">
        <authorList>
            <person name="Nowell W R."/>
        </authorList>
    </citation>
    <scope>NUCLEOTIDE SEQUENCE</scope>
</reference>
<dbReference type="EMBL" id="CAJNOJ010000272">
    <property type="protein sequence ID" value="CAF1358475.1"/>
    <property type="molecule type" value="Genomic_DNA"/>
</dbReference>
<organism evidence="3 4">
    <name type="scientific">Adineta ricciae</name>
    <name type="common">Rotifer</name>
    <dbReference type="NCBI Taxonomy" id="249248"/>
    <lineage>
        <taxon>Eukaryota</taxon>
        <taxon>Metazoa</taxon>
        <taxon>Spiralia</taxon>
        <taxon>Gnathifera</taxon>
        <taxon>Rotifera</taxon>
        <taxon>Eurotatoria</taxon>
        <taxon>Bdelloidea</taxon>
        <taxon>Adinetida</taxon>
        <taxon>Adinetidae</taxon>
        <taxon>Adineta</taxon>
    </lineage>
</organism>
<name>A0A815HYT7_ADIRI</name>
<dbReference type="SUPFAM" id="SSF50952">
    <property type="entry name" value="Soluble quinoprotein glucose dehydrogenase"/>
    <property type="match status" value="1"/>
</dbReference>
<dbReference type="Gene3D" id="2.120.10.30">
    <property type="entry name" value="TolB, C-terminal domain"/>
    <property type="match status" value="1"/>
</dbReference>